<evidence type="ECO:0000259" key="4">
    <source>
        <dbReference type="PROSITE" id="PS51675"/>
    </source>
</evidence>
<keyword evidence="2" id="KW-0808">Transferase</keyword>
<proteinExistence type="predicted"/>
<evidence type="ECO:0000313" key="6">
    <source>
        <dbReference type="Proteomes" id="UP000010469"/>
    </source>
</evidence>
<keyword evidence="1" id="KW-0489">Methyltransferase</keyword>
<organism evidence="5 6">
    <name type="scientific">Caldisphaera lagunensis (strain DSM 15908 / JCM 11604 / ANMR 0165 / IC-154)</name>
    <dbReference type="NCBI Taxonomy" id="1056495"/>
    <lineage>
        <taxon>Archaea</taxon>
        <taxon>Thermoproteota</taxon>
        <taxon>Thermoprotei</taxon>
        <taxon>Acidilobales</taxon>
        <taxon>Caldisphaeraceae</taxon>
        <taxon>Caldisphaera</taxon>
    </lineage>
</organism>
<keyword evidence="6" id="KW-1185">Reference proteome</keyword>
<gene>
    <name evidence="5" type="ordered locus">Calag_0035</name>
</gene>
<dbReference type="PROSITE" id="PS51675">
    <property type="entry name" value="SAM_MT_TRM10"/>
    <property type="match status" value="1"/>
</dbReference>
<dbReference type="AlphaFoldDB" id="L0A7I1"/>
<accession>L0A7I1</accession>
<dbReference type="InterPro" id="IPR016742">
    <property type="entry name" value="tRNA_m1G_mtfrase_arc"/>
</dbReference>
<evidence type="ECO:0000256" key="1">
    <source>
        <dbReference type="ARBA" id="ARBA00022603"/>
    </source>
</evidence>
<dbReference type="HOGENOM" id="CLU_061952_0_0_2"/>
<dbReference type="Proteomes" id="UP000010469">
    <property type="component" value="Chromosome"/>
</dbReference>
<sequence>MDNYGYSKIGSREWLELNKISRLGFQYLATETLIREYSFIEDETYRGKEIYSEEWKGNKKIILYSDGTESADVVVSRKVNPNVKSLSWRSLLDYLPQPPLPLFVIDMSMKFIHTPEELAKLRLQIGVSLSTLREYLWDAHLAITGADEETSKWLLEVLGYNKVSISNARPSEILWGFDADKVIILRPDAPNPLKPEDVLTADAFLIGGIVDKIPRPGMSRMLDSLVPWGIPRRLELRGSVIGVPERINRIIEILLKTRYLYNGDITKAIISTMTKKDRISRAYREIIKDSKDEGGVKYVTKENYNMLKAWLPLTFDEYLEAAKRAHIEVRG</sequence>
<evidence type="ECO:0000256" key="3">
    <source>
        <dbReference type="ARBA" id="ARBA00022691"/>
    </source>
</evidence>
<dbReference type="KEGG" id="clg:Calag_0035"/>
<reference evidence="6" key="1">
    <citation type="submission" date="2012-03" db="EMBL/GenBank/DDBJ databases">
        <title>Complete genome of Caldisphaera lagunensis DSM 15908.</title>
        <authorList>
            <person name="Lucas S."/>
            <person name="Copeland A."/>
            <person name="Lapidus A."/>
            <person name="Glavina del Rio T."/>
            <person name="Dalin E."/>
            <person name="Tice H."/>
            <person name="Bruce D."/>
            <person name="Goodwin L."/>
            <person name="Pitluck S."/>
            <person name="Peters L."/>
            <person name="Mikhailova N."/>
            <person name="Teshima H."/>
            <person name="Kyrpides N."/>
            <person name="Mavromatis K."/>
            <person name="Ivanova N."/>
            <person name="Brettin T."/>
            <person name="Detter J.C."/>
            <person name="Han C."/>
            <person name="Larimer F."/>
            <person name="Land M."/>
            <person name="Hauser L."/>
            <person name="Markowitz V."/>
            <person name="Cheng J.-F."/>
            <person name="Hugenholtz P."/>
            <person name="Woyke T."/>
            <person name="Wu D."/>
            <person name="Spring S."/>
            <person name="Schroeder M."/>
            <person name="Brambilla E."/>
            <person name="Klenk H.-P."/>
            <person name="Eisen J.A."/>
        </authorList>
    </citation>
    <scope>NUCLEOTIDE SEQUENCE [LARGE SCALE GENOMIC DNA]</scope>
    <source>
        <strain evidence="6">DSM 15908 / JCM 11604 / IC-154</strain>
    </source>
</reference>
<dbReference type="GO" id="GO:0008175">
    <property type="term" value="F:tRNA methyltransferase activity"/>
    <property type="evidence" value="ECO:0007669"/>
    <property type="project" value="InterPro"/>
</dbReference>
<dbReference type="InterPro" id="IPR028564">
    <property type="entry name" value="MT_TRM10-typ"/>
</dbReference>
<dbReference type="GeneID" id="14211295"/>
<feature type="domain" description="SAM-dependent MTase TRM10-type" evidence="4">
    <location>
        <begin position="87"/>
        <end position="280"/>
    </location>
</feature>
<dbReference type="GO" id="GO:0030488">
    <property type="term" value="P:tRNA methylation"/>
    <property type="evidence" value="ECO:0007669"/>
    <property type="project" value="InterPro"/>
</dbReference>
<dbReference type="InterPro" id="IPR038459">
    <property type="entry name" value="MT_TRM10-typ_sf"/>
</dbReference>
<evidence type="ECO:0000256" key="2">
    <source>
        <dbReference type="ARBA" id="ARBA00022679"/>
    </source>
</evidence>
<dbReference type="Pfam" id="PF04252">
    <property type="entry name" value="SFM1-like"/>
    <property type="match status" value="1"/>
</dbReference>
<dbReference type="PIRSF" id="PIRSF018978">
    <property type="entry name" value="tRNA_m1G_mtfrase_arc_prd"/>
    <property type="match status" value="1"/>
</dbReference>
<dbReference type="InParanoid" id="L0A7I1"/>
<dbReference type="EMBL" id="CP003378">
    <property type="protein sequence ID" value="AFZ69828.1"/>
    <property type="molecule type" value="Genomic_DNA"/>
</dbReference>
<dbReference type="STRING" id="1056495.Calag_0035"/>
<name>L0A7I1_CALLD</name>
<dbReference type="InterPro" id="IPR007364">
    <property type="entry name" value="SFM1-like"/>
</dbReference>
<dbReference type="eggNOG" id="arCOG00967">
    <property type="taxonomic scope" value="Archaea"/>
</dbReference>
<protein>
    <recommendedName>
        <fullName evidence="4">SAM-dependent MTase TRM10-type domain-containing protein</fullName>
    </recommendedName>
</protein>
<keyword evidence="3" id="KW-0949">S-adenosyl-L-methionine</keyword>
<dbReference type="Gene3D" id="3.40.1280.30">
    <property type="match status" value="1"/>
</dbReference>
<evidence type="ECO:0000313" key="5">
    <source>
        <dbReference type="EMBL" id="AFZ69828.1"/>
    </source>
</evidence>
<dbReference type="RefSeq" id="WP_015231726.1">
    <property type="nucleotide sequence ID" value="NC_019791.1"/>
</dbReference>